<dbReference type="PANTHER" id="PTHR43031">
    <property type="entry name" value="FAD-DEPENDENT OXIDOREDUCTASE"/>
    <property type="match status" value="1"/>
</dbReference>
<gene>
    <name evidence="3" type="ORF">FHE65_09345</name>
    <name evidence="2" type="ORF">FHE65_10020</name>
</gene>
<dbReference type="Proteomes" id="UP000306740">
    <property type="component" value="Unassembled WGS sequence"/>
</dbReference>
<proteinExistence type="predicted"/>
<reference evidence="2 4" key="1">
    <citation type="submission" date="2019-05" db="EMBL/GenBank/DDBJ databases">
        <title>Mumia sp. nov., isolated from the intestinal contents of plateau pika (Ochotona curzoniae) in the Qinghai-Tibet plateau of China.</title>
        <authorList>
            <person name="Tian Z."/>
        </authorList>
    </citation>
    <scope>NUCLEOTIDE SEQUENCE [LARGE SCALE GENOMIC DNA]</scope>
    <source>
        <strain evidence="4">527</strain>
        <strain evidence="2">Z527</strain>
    </source>
</reference>
<dbReference type="SMART" id="SM00450">
    <property type="entry name" value="RHOD"/>
    <property type="match status" value="1"/>
</dbReference>
<evidence type="ECO:0000313" key="3">
    <source>
        <dbReference type="EMBL" id="TNC47676.1"/>
    </source>
</evidence>
<feature type="domain" description="Rhodanese" evidence="1">
    <location>
        <begin position="58"/>
        <end position="152"/>
    </location>
</feature>
<evidence type="ECO:0000313" key="2">
    <source>
        <dbReference type="EMBL" id="TNC47345.1"/>
    </source>
</evidence>
<evidence type="ECO:0000259" key="1">
    <source>
        <dbReference type="PROSITE" id="PS50206"/>
    </source>
</evidence>
<dbReference type="Gene3D" id="3.40.250.10">
    <property type="entry name" value="Rhodanese-like domain"/>
    <property type="match status" value="1"/>
</dbReference>
<dbReference type="InterPro" id="IPR001763">
    <property type="entry name" value="Rhodanese-like_dom"/>
</dbReference>
<dbReference type="PROSITE" id="PS50206">
    <property type="entry name" value="RHODANESE_3"/>
    <property type="match status" value="1"/>
</dbReference>
<dbReference type="InterPro" id="IPR036873">
    <property type="entry name" value="Rhodanese-like_dom_sf"/>
</dbReference>
<dbReference type="InterPro" id="IPR050229">
    <property type="entry name" value="GlpE_sulfurtransferase"/>
</dbReference>
<protein>
    <submittedName>
        <fullName evidence="2">Rhodanese-like domain-containing protein</fullName>
    </submittedName>
</protein>
<sequence>MDIAPPELLLRPVRGARACTDCETGPVSDPDAPAIDRLLVECRRRIDRVEPADLAREMAAGALVVDLRPSEQRSADGPLPGAVVIDRNVLEWRLDPTSPHRLPGNDDPDRRVVLVCNEGYGSTLAAYTLVQLGLRDVADLVGGFQAWSALGR</sequence>
<organism evidence="2 4">
    <name type="scientific">Mumia zhuanghuii</name>
    <dbReference type="NCBI Taxonomy" id="2585211"/>
    <lineage>
        <taxon>Bacteria</taxon>
        <taxon>Bacillati</taxon>
        <taxon>Actinomycetota</taxon>
        <taxon>Actinomycetes</taxon>
        <taxon>Propionibacteriales</taxon>
        <taxon>Nocardioidaceae</taxon>
        <taxon>Mumia</taxon>
    </lineage>
</organism>
<dbReference type="AlphaFoldDB" id="A0A5C4MTF7"/>
<dbReference type="Pfam" id="PF00581">
    <property type="entry name" value="Rhodanese"/>
    <property type="match status" value="1"/>
</dbReference>
<dbReference type="SUPFAM" id="SSF52821">
    <property type="entry name" value="Rhodanese/Cell cycle control phosphatase"/>
    <property type="match status" value="1"/>
</dbReference>
<accession>A0A5C4MTF7</accession>
<name>A0A5C4MTF7_9ACTN</name>
<dbReference type="PANTHER" id="PTHR43031:SF1">
    <property type="entry name" value="PYRIDINE NUCLEOTIDE-DISULPHIDE OXIDOREDUCTASE"/>
    <property type="match status" value="1"/>
</dbReference>
<dbReference type="EMBL" id="VDFR01000046">
    <property type="protein sequence ID" value="TNC47345.1"/>
    <property type="molecule type" value="Genomic_DNA"/>
</dbReference>
<comment type="caution">
    <text evidence="2">The sequence shown here is derived from an EMBL/GenBank/DDBJ whole genome shotgun (WGS) entry which is preliminary data.</text>
</comment>
<dbReference type="EMBL" id="VDFR01000043">
    <property type="protein sequence ID" value="TNC47676.1"/>
    <property type="molecule type" value="Genomic_DNA"/>
</dbReference>
<evidence type="ECO:0000313" key="4">
    <source>
        <dbReference type="Proteomes" id="UP000306740"/>
    </source>
</evidence>
<dbReference type="OrthoDB" id="4828183at2"/>